<comment type="caution">
    <text evidence="1">The sequence shown here is derived from an EMBL/GenBank/DDBJ whole genome shotgun (WGS) entry which is preliminary data.</text>
</comment>
<reference evidence="1 2" key="1">
    <citation type="journal article" date="2019" name="Sci. Rep.">
        <title>Orb-weaving spider Araneus ventricosus genome elucidates the spidroin gene catalogue.</title>
        <authorList>
            <person name="Kono N."/>
            <person name="Nakamura H."/>
            <person name="Ohtoshi R."/>
            <person name="Moran D.A.P."/>
            <person name="Shinohara A."/>
            <person name="Yoshida Y."/>
            <person name="Fujiwara M."/>
            <person name="Mori M."/>
            <person name="Tomita M."/>
            <person name="Arakawa K."/>
        </authorList>
    </citation>
    <scope>NUCLEOTIDE SEQUENCE [LARGE SCALE GENOMIC DNA]</scope>
</reference>
<proteinExistence type="predicted"/>
<dbReference type="EMBL" id="BGPR01002492">
    <property type="protein sequence ID" value="GBM74377.1"/>
    <property type="molecule type" value="Genomic_DNA"/>
</dbReference>
<evidence type="ECO:0000313" key="1">
    <source>
        <dbReference type="EMBL" id="GBM74377.1"/>
    </source>
</evidence>
<name>A0A4Y2I9H2_ARAVE</name>
<dbReference type="Proteomes" id="UP000499080">
    <property type="component" value="Unassembled WGS sequence"/>
</dbReference>
<accession>A0A4Y2I9H2</accession>
<protein>
    <submittedName>
        <fullName evidence="1">Uncharacterized protein</fullName>
    </submittedName>
</protein>
<keyword evidence="2" id="KW-1185">Reference proteome</keyword>
<dbReference type="AlphaFoldDB" id="A0A4Y2I9H2"/>
<organism evidence="1 2">
    <name type="scientific">Araneus ventricosus</name>
    <name type="common">Orbweaver spider</name>
    <name type="synonym">Epeira ventricosa</name>
    <dbReference type="NCBI Taxonomy" id="182803"/>
    <lineage>
        <taxon>Eukaryota</taxon>
        <taxon>Metazoa</taxon>
        <taxon>Ecdysozoa</taxon>
        <taxon>Arthropoda</taxon>
        <taxon>Chelicerata</taxon>
        <taxon>Arachnida</taxon>
        <taxon>Araneae</taxon>
        <taxon>Araneomorphae</taxon>
        <taxon>Entelegynae</taxon>
        <taxon>Araneoidea</taxon>
        <taxon>Araneidae</taxon>
        <taxon>Araneus</taxon>
    </lineage>
</organism>
<sequence>MWFFPISDKNTKEKRIIVRIMAINKRYERVSAVAVAMMGRGKWSTKDYEILARWFKLRREKEEGCFTAGPKGTGELRWTSSFLSVVCSGSRCPILQTFEPHEHEDVLSNGFYLRQAYVPCGLWAESESESMISQARSQTQPRGHRGPQLCFGGNIARGLLRRELFN</sequence>
<gene>
    <name evidence="1" type="ORF">AVEN_78653_1</name>
</gene>
<evidence type="ECO:0000313" key="2">
    <source>
        <dbReference type="Proteomes" id="UP000499080"/>
    </source>
</evidence>